<keyword evidence="1" id="KW-0479">Metal-binding</keyword>
<dbReference type="SUPFAM" id="SSF53649">
    <property type="entry name" value="Alkaline phosphatase-like"/>
    <property type="match status" value="1"/>
</dbReference>
<evidence type="ECO:0000313" key="5">
    <source>
        <dbReference type="Proteomes" id="UP000824007"/>
    </source>
</evidence>
<evidence type="ECO:0000256" key="1">
    <source>
        <dbReference type="ARBA" id="ARBA00022723"/>
    </source>
</evidence>
<comment type="caution">
    <text evidence="4">The sequence shown here is derived from an EMBL/GenBank/DDBJ whole genome shotgun (WGS) entry which is preliminary data.</text>
</comment>
<dbReference type="AlphaFoldDB" id="A0A9D2C6W2"/>
<evidence type="ECO:0000259" key="3">
    <source>
        <dbReference type="Pfam" id="PF00884"/>
    </source>
</evidence>
<keyword evidence="2 4" id="KW-0378">Hydrolase</keyword>
<name>A0A9D2C6W2_9FIRM</name>
<proteinExistence type="predicted"/>
<organism evidence="4 5">
    <name type="scientific">Candidatus Eisenbergiella pullistercoris</name>
    <dbReference type="NCBI Taxonomy" id="2838555"/>
    <lineage>
        <taxon>Bacteria</taxon>
        <taxon>Bacillati</taxon>
        <taxon>Bacillota</taxon>
        <taxon>Clostridia</taxon>
        <taxon>Lachnospirales</taxon>
        <taxon>Lachnospiraceae</taxon>
        <taxon>Eisenbergiella</taxon>
    </lineage>
</organism>
<gene>
    <name evidence="4" type="ORF">H9831_03835</name>
</gene>
<protein>
    <submittedName>
        <fullName evidence="4">Sulfatase-like hydrolase/transferase</fullName>
    </submittedName>
</protein>
<dbReference type="InterPro" id="IPR017850">
    <property type="entry name" value="Alkaline_phosphatase_core_sf"/>
</dbReference>
<reference evidence="4" key="2">
    <citation type="submission" date="2021-04" db="EMBL/GenBank/DDBJ databases">
        <authorList>
            <person name="Gilroy R."/>
        </authorList>
    </citation>
    <scope>NUCLEOTIDE SEQUENCE</scope>
    <source>
        <strain evidence="4">ChiSxjej3B15-24422</strain>
    </source>
</reference>
<dbReference type="GO" id="GO:0008484">
    <property type="term" value="F:sulfuric ester hydrolase activity"/>
    <property type="evidence" value="ECO:0007669"/>
    <property type="project" value="TreeGrafter"/>
</dbReference>
<dbReference type="Gene3D" id="3.40.720.10">
    <property type="entry name" value="Alkaline Phosphatase, subunit A"/>
    <property type="match status" value="1"/>
</dbReference>
<dbReference type="PANTHER" id="PTHR45953">
    <property type="entry name" value="IDURONATE 2-SULFATASE"/>
    <property type="match status" value="1"/>
</dbReference>
<dbReference type="Pfam" id="PF00884">
    <property type="entry name" value="Sulfatase"/>
    <property type="match status" value="1"/>
</dbReference>
<sequence length="484" mass="54994">MGSETGRERSGNTRPAVILITCDELNGGVLSCFGGRAISTPYVDSIARAGTTFENCYTASPWCLPARCSILTGLYPHNSGAYSNFRKCALDQGITNLFGSLKGGGYHTAVFGKCHFAPVPYSETRADRTLPYDVFRDYYMSLGMDHLDLEDDKQVSVWFYDDYSKELDEAGYLKAYRDAVWNEKYQKVFPFPGPADWHPDAWVGRKAAEYIENYEKDEPLFAWVSFSGPHYTFDAPEEYLKKVDGKKLPPLKRREGEWKDPARIHHDSYFGGNRANIDGCGMAQEHACKNYTDAYWDSLRVNYCANVKLIDDQIGRILEAVRRKYGDNAMLIFTADHGEMLGSHGLWGKHNCAYEEVWHIPLLIRYPGQKEKASDSRLVNSTDLLPTCLRAGNIPIPACDGKPLQDQSWKREYTFAEGEGYLAVTDGRYKYVHVQKGEEQGRELLDLVRDPDEFENKIEREEYQKALAELRGRLIEHLLPSVLA</sequence>
<dbReference type="GO" id="GO:0046872">
    <property type="term" value="F:metal ion binding"/>
    <property type="evidence" value="ECO:0007669"/>
    <property type="project" value="UniProtKB-KW"/>
</dbReference>
<evidence type="ECO:0000256" key="2">
    <source>
        <dbReference type="ARBA" id="ARBA00022801"/>
    </source>
</evidence>
<accession>A0A9D2C6W2</accession>
<evidence type="ECO:0000313" key="4">
    <source>
        <dbReference type="EMBL" id="HIY59801.1"/>
    </source>
</evidence>
<dbReference type="Proteomes" id="UP000824007">
    <property type="component" value="Unassembled WGS sequence"/>
</dbReference>
<dbReference type="InterPro" id="IPR000917">
    <property type="entry name" value="Sulfatase_N"/>
</dbReference>
<reference evidence="4" key="1">
    <citation type="journal article" date="2021" name="PeerJ">
        <title>Extensive microbial diversity within the chicken gut microbiome revealed by metagenomics and culture.</title>
        <authorList>
            <person name="Gilroy R."/>
            <person name="Ravi A."/>
            <person name="Getino M."/>
            <person name="Pursley I."/>
            <person name="Horton D.L."/>
            <person name="Alikhan N.F."/>
            <person name="Baker D."/>
            <person name="Gharbi K."/>
            <person name="Hall N."/>
            <person name="Watson M."/>
            <person name="Adriaenssens E.M."/>
            <person name="Foster-Nyarko E."/>
            <person name="Jarju S."/>
            <person name="Secka A."/>
            <person name="Antonio M."/>
            <person name="Oren A."/>
            <person name="Chaudhuri R.R."/>
            <person name="La Ragione R."/>
            <person name="Hildebrand F."/>
            <person name="Pallen M.J."/>
        </authorList>
    </citation>
    <scope>NUCLEOTIDE SEQUENCE</scope>
    <source>
        <strain evidence="4">ChiSxjej3B15-24422</strain>
    </source>
</reference>
<dbReference type="EMBL" id="DXDD01000048">
    <property type="protein sequence ID" value="HIY59801.1"/>
    <property type="molecule type" value="Genomic_DNA"/>
</dbReference>
<dbReference type="GO" id="GO:0005737">
    <property type="term" value="C:cytoplasm"/>
    <property type="evidence" value="ECO:0007669"/>
    <property type="project" value="TreeGrafter"/>
</dbReference>
<dbReference type="PANTHER" id="PTHR45953:SF1">
    <property type="entry name" value="IDURONATE 2-SULFATASE"/>
    <property type="match status" value="1"/>
</dbReference>
<feature type="domain" description="Sulfatase N-terminal" evidence="3">
    <location>
        <begin position="15"/>
        <end position="392"/>
    </location>
</feature>